<evidence type="ECO:0000313" key="8">
    <source>
        <dbReference type="Proteomes" id="UP000245926"/>
    </source>
</evidence>
<evidence type="ECO:0000256" key="3">
    <source>
        <dbReference type="ARBA" id="ARBA00022692"/>
    </source>
</evidence>
<dbReference type="Proteomes" id="UP000245926">
    <property type="component" value="Chromosome"/>
</dbReference>
<evidence type="ECO:0000256" key="2">
    <source>
        <dbReference type="ARBA" id="ARBA00007511"/>
    </source>
</evidence>
<gene>
    <name evidence="7" type="ORF">DK389_02515</name>
</gene>
<comment type="subcellular location">
    <subcellularLocation>
        <location evidence="1">Membrane</location>
        <topology evidence="1">Multi-pass membrane protein</topology>
    </subcellularLocation>
</comment>
<dbReference type="RefSeq" id="WP_109887298.1">
    <property type="nucleotide sequence ID" value="NZ_CP029550.1"/>
</dbReference>
<accession>A0A2U8W0M0</accession>
<evidence type="ECO:0000313" key="7">
    <source>
        <dbReference type="EMBL" id="AWN39609.1"/>
    </source>
</evidence>
<feature type="transmembrane region" description="Helical" evidence="6">
    <location>
        <begin position="141"/>
        <end position="160"/>
    </location>
</feature>
<dbReference type="InterPro" id="IPR022301">
    <property type="entry name" value="Integral_membrane_YjbE"/>
</dbReference>
<dbReference type="EMBL" id="CP029550">
    <property type="protein sequence ID" value="AWN39609.1"/>
    <property type="molecule type" value="Genomic_DNA"/>
</dbReference>
<dbReference type="InterPro" id="IPR005496">
    <property type="entry name" value="Integral_membrane_TerC"/>
</dbReference>
<evidence type="ECO:0000256" key="5">
    <source>
        <dbReference type="ARBA" id="ARBA00023136"/>
    </source>
</evidence>
<proteinExistence type="inferred from homology"/>
<dbReference type="PANTHER" id="PTHR30238">
    <property type="entry name" value="MEMBRANE BOUND PREDICTED REDOX MODULATOR"/>
    <property type="match status" value="1"/>
</dbReference>
<dbReference type="KEGG" id="mets:DK389_02515"/>
<dbReference type="GO" id="GO:0016020">
    <property type="term" value="C:membrane"/>
    <property type="evidence" value="ECO:0007669"/>
    <property type="project" value="UniProtKB-SubCell"/>
</dbReference>
<sequence>MSFVEQYLTSAFLLSLLQIVWIDIILSGDNAVVIALACRGLPERQRRIGVFLGAFAAALLRILFAVIISYLLAVPLLKVVGGLILLHIAVKLVRGEEEDESEVREHASLPKAIWTIVVADAVMSFDNVVAVAGAAKGHDELFIIGLALSVPLLVVGASLITRLIDRFPILIWFGGALLGWVAGEMIASDRLVQQYAIESLPAALQGGVHYAAAALGAALVVGIGHVLKSKSTEDVAHEQAQAVGKAEADVLGG</sequence>
<evidence type="ECO:0000256" key="1">
    <source>
        <dbReference type="ARBA" id="ARBA00004141"/>
    </source>
</evidence>
<evidence type="ECO:0008006" key="9">
    <source>
        <dbReference type="Google" id="ProtNLM"/>
    </source>
</evidence>
<feature type="transmembrane region" description="Helical" evidence="6">
    <location>
        <begin position="48"/>
        <end position="70"/>
    </location>
</feature>
<dbReference type="Pfam" id="PF03741">
    <property type="entry name" value="TerC"/>
    <property type="match status" value="1"/>
</dbReference>
<keyword evidence="5 6" id="KW-0472">Membrane</keyword>
<feature type="transmembrane region" description="Helical" evidence="6">
    <location>
        <begin position="207"/>
        <end position="227"/>
    </location>
</feature>
<dbReference type="PANTHER" id="PTHR30238:SF4">
    <property type="entry name" value="SLL1022 PROTEIN"/>
    <property type="match status" value="1"/>
</dbReference>
<protein>
    <recommendedName>
        <fullName evidence="9">Tellurium resistance protein TerC</fullName>
    </recommendedName>
</protein>
<comment type="similarity">
    <text evidence="2">Belongs to the TerC family.</text>
</comment>
<feature type="transmembrane region" description="Helical" evidence="6">
    <location>
        <begin position="12"/>
        <end position="36"/>
    </location>
</feature>
<evidence type="ECO:0000256" key="4">
    <source>
        <dbReference type="ARBA" id="ARBA00022989"/>
    </source>
</evidence>
<name>A0A2U8W0M0_9HYPH</name>
<dbReference type="AlphaFoldDB" id="A0A2U8W0M0"/>
<keyword evidence="3 6" id="KW-0812">Transmembrane</keyword>
<dbReference type="OrthoDB" id="9807970at2"/>
<dbReference type="NCBIfam" id="TIGR03717">
    <property type="entry name" value="R_switched_YjbE"/>
    <property type="match status" value="1"/>
</dbReference>
<keyword evidence="8" id="KW-1185">Reference proteome</keyword>
<reference evidence="8" key="1">
    <citation type="submission" date="2018-05" db="EMBL/GenBank/DDBJ databases">
        <title>Complete Genome Sequence of Methylobacterium sp. 17SD2-17.</title>
        <authorList>
            <person name="Srinivasan S."/>
        </authorList>
    </citation>
    <scope>NUCLEOTIDE SEQUENCE [LARGE SCALE GENOMIC DNA]</scope>
    <source>
        <strain evidence="8">17SD2-17</strain>
    </source>
</reference>
<evidence type="ECO:0000256" key="6">
    <source>
        <dbReference type="SAM" id="Phobius"/>
    </source>
</evidence>
<feature type="transmembrane region" description="Helical" evidence="6">
    <location>
        <begin position="167"/>
        <end position="187"/>
    </location>
</feature>
<keyword evidence="4 6" id="KW-1133">Transmembrane helix</keyword>
<organism evidence="7 8">
    <name type="scientific">Methylobacterium durans</name>
    <dbReference type="NCBI Taxonomy" id="2202825"/>
    <lineage>
        <taxon>Bacteria</taxon>
        <taxon>Pseudomonadati</taxon>
        <taxon>Pseudomonadota</taxon>
        <taxon>Alphaproteobacteria</taxon>
        <taxon>Hyphomicrobiales</taxon>
        <taxon>Methylobacteriaceae</taxon>
        <taxon>Methylobacterium</taxon>
    </lineage>
</organism>